<reference evidence="2 3" key="1">
    <citation type="submission" date="2016-07" db="EMBL/GenBank/DDBJ databases">
        <title>Draft genome of Streptomyces diastatochromogenes.</title>
        <authorList>
            <person name="Podduturi R."/>
            <person name="Lukassen M.B."/>
            <person name="Clausen N."/>
            <person name="Nielsen J.L."/>
            <person name="Jorgensen N.O."/>
        </authorList>
    </citation>
    <scope>NUCLEOTIDE SEQUENCE [LARGE SCALE GENOMIC DNA]</scope>
    <source>
        <strain evidence="2 3">DSM 40608</strain>
    </source>
</reference>
<dbReference type="Proteomes" id="UP000215483">
    <property type="component" value="Unassembled WGS sequence"/>
</dbReference>
<evidence type="ECO:0000313" key="3">
    <source>
        <dbReference type="Proteomes" id="UP000215483"/>
    </source>
</evidence>
<keyword evidence="3" id="KW-1185">Reference proteome</keyword>
<dbReference type="OrthoDB" id="3854249at2"/>
<feature type="region of interest" description="Disordered" evidence="1">
    <location>
        <begin position="1"/>
        <end position="22"/>
    </location>
</feature>
<dbReference type="AlphaFoldDB" id="A0A233S186"/>
<dbReference type="InterPro" id="IPR045649">
    <property type="entry name" value="DUF6400"/>
</dbReference>
<dbReference type="Pfam" id="PF19938">
    <property type="entry name" value="DUF6400"/>
    <property type="match status" value="1"/>
</dbReference>
<dbReference type="EMBL" id="MCGQ01000045">
    <property type="protein sequence ID" value="OXY89390.1"/>
    <property type="molecule type" value="Genomic_DNA"/>
</dbReference>
<proteinExistence type="predicted"/>
<name>A0A233S186_STRDA</name>
<gene>
    <name evidence="2" type="ORF">BEK98_38110</name>
</gene>
<organism evidence="2 3">
    <name type="scientific">Streptomyces diastatochromogenes</name>
    <dbReference type="NCBI Taxonomy" id="42236"/>
    <lineage>
        <taxon>Bacteria</taxon>
        <taxon>Bacillati</taxon>
        <taxon>Actinomycetota</taxon>
        <taxon>Actinomycetes</taxon>
        <taxon>Kitasatosporales</taxon>
        <taxon>Streptomycetaceae</taxon>
        <taxon>Streptomyces</taxon>
    </lineage>
</organism>
<comment type="caution">
    <text evidence="2">The sequence shown here is derived from an EMBL/GenBank/DDBJ whole genome shotgun (WGS) entry which is preliminary data.</text>
</comment>
<evidence type="ECO:0000256" key="1">
    <source>
        <dbReference type="SAM" id="MobiDB-lite"/>
    </source>
</evidence>
<dbReference type="RefSeq" id="WP_094221518.1">
    <property type="nucleotide sequence ID" value="NZ_MCGQ01000045.1"/>
</dbReference>
<evidence type="ECO:0000313" key="2">
    <source>
        <dbReference type="EMBL" id="OXY89390.1"/>
    </source>
</evidence>
<protein>
    <submittedName>
        <fullName evidence="2">Uncharacterized protein</fullName>
    </submittedName>
</protein>
<sequence length="96" mass="10220">MSSFDPILPGEPDEPAAESTSAPVDFVVDLTAHEMLRRTHALAALGPDWDPVAALRGEEEAYDLLYSGLDAEQQRIYDELLAAGVLPRRGGGDAAA</sequence>
<accession>A0A233S186</accession>